<proteinExistence type="predicted"/>
<dbReference type="RefSeq" id="WP_317727086.1">
    <property type="nucleotide sequence ID" value="NZ_JAWLLC010000002.1"/>
</dbReference>
<organism evidence="2 3">
    <name type="scientific">Mycobacterium intracellulare</name>
    <dbReference type="NCBI Taxonomy" id="1767"/>
    <lineage>
        <taxon>Bacteria</taxon>
        <taxon>Bacillati</taxon>
        <taxon>Actinomycetota</taxon>
        <taxon>Actinomycetes</taxon>
        <taxon>Mycobacteriales</taxon>
        <taxon>Mycobacteriaceae</taxon>
        <taxon>Mycobacterium</taxon>
        <taxon>Mycobacterium avium complex (MAC)</taxon>
    </lineage>
</organism>
<name>A0AAE4RCP4_MYCIT</name>
<feature type="compositionally biased region" description="Low complexity" evidence="1">
    <location>
        <begin position="25"/>
        <end position="37"/>
    </location>
</feature>
<dbReference type="Proteomes" id="UP001187143">
    <property type="component" value="Unassembled WGS sequence"/>
</dbReference>
<evidence type="ECO:0000313" key="3">
    <source>
        <dbReference type="Proteomes" id="UP001187143"/>
    </source>
</evidence>
<gene>
    <name evidence="2" type="ORF">R4F53_00450</name>
</gene>
<comment type="caution">
    <text evidence="2">The sequence shown here is derived from an EMBL/GenBank/DDBJ whole genome shotgun (WGS) entry which is preliminary data.</text>
</comment>
<dbReference type="Pfam" id="PF25690">
    <property type="entry name" value="Phage_gp49"/>
    <property type="match status" value="1"/>
</dbReference>
<evidence type="ECO:0000256" key="1">
    <source>
        <dbReference type="SAM" id="MobiDB-lite"/>
    </source>
</evidence>
<evidence type="ECO:0000313" key="2">
    <source>
        <dbReference type="EMBL" id="MDV7010777.1"/>
    </source>
</evidence>
<dbReference type="EMBL" id="JAWLLD010000001">
    <property type="protein sequence ID" value="MDV7010777.1"/>
    <property type="molecule type" value="Genomic_DNA"/>
</dbReference>
<feature type="region of interest" description="Disordered" evidence="1">
    <location>
        <begin position="130"/>
        <end position="167"/>
    </location>
</feature>
<dbReference type="InterPro" id="IPR057999">
    <property type="entry name" value="Gp49"/>
</dbReference>
<feature type="region of interest" description="Disordered" evidence="1">
    <location>
        <begin position="1"/>
        <end position="53"/>
    </location>
</feature>
<feature type="compositionally biased region" description="Acidic residues" evidence="1">
    <location>
        <begin position="14"/>
        <end position="24"/>
    </location>
</feature>
<sequence length="208" mass="21803">MIEEDPFASPPDEAQAEPVEDPTPEDAFAAPPAEEPQAPTPPPAKKAAAKKAPAKAVATAKVDVQPNVLPIKVDGDGKIVVTFKGGTGFDAPWIVIHATSVEDALNQVSGENATKLAKLMERTQIAGQHFAGLGPKPQSGGNGGGGGQRQQRQSAPQAAQEAPNGEKRYCAHGEMKFRSGTSKAGKAYQAFFCNSGDRNDECKAQFLR</sequence>
<dbReference type="AlphaFoldDB" id="A0AAE4RCP4"/>
<accession>A0AAE4RCP4</accession>
<reference evidence="2" key="1">
    <citation type="submission" date="2023-10" db="EMBL/GenBank/DDBJ databases">
        <title>Characterization and genome sequence of Mycobacterium intracellulare ABSURDO, a novel pathogenic isolate with three colony morphotypes that vary in growth and acid-fastness.</title>
        <authorList>
            <person name="Jude B.A."/>
            <person name="Robinson R.T."/>
        </authorList>
    </citation>
    <scope>NUCLEOTIDE SEQUENCE</scope>
    <source>
        <strain evidence="2">ABSURDO Component B</strain>
    </source>
</reference>
<feature type="compositionally biased region" description="Low complexity" evidence="1">
    <location>
        <begin position="149"/>
        <end position="163"/>
    </location>
</feature>
<protein>
    <submittedName>
        <fullName evidence="2">Uncharacterized protein</fullName>
    </submittedName>
</protein>